<dbReference type="Gene3D" id="1.10.530.40">
    <property type="match status" value="1"/>
</dbReference>
<keyword evidence="3" id="KW-1035">Host cytoplasm</keyword>
<keyword evidence="4 6" id="KW-0378">Hydrolase</keyword>
<dbReference type="GO" id="GO:0016998">
    <property type="term" value="P:cell wall macromolecule catabolic process"/>
    <property type="evidence" value="ECO:0007669"/>
    <property type="project" value="InterPro"/>
</dbReference>
<evidence type="ECO:0000256" key="1">
    <source>
        <dbReference type="ARBA" id="ARBA00022529"/>
    </source>
</evidence>
<accession>A0A845HMT5</accession>
<feature type="region of interest" description="Disordered" evidence="5">
    <location>
        <begin position="171"/>
        <end position="196"/>
    </location>
</feature>
<dbReference type="RefSeq" id="WP_161090750.1">
    <property type="nucleotide sequence ID" value="NZ_WWCV01000026.1"/>
</dbReference>
<dbReference type="EC" id="3.2.1.17" evidence="4"/>
<gene>
    <name evidence="6" type="ORF">GTP81_15630</name>
</gene>
<dbReference type="PANTHER" id="PTHR38107:SF3">
    <property type="entry name" value="LYSOZYME RRRD-RELATED"/>
    <property type="match status" value="1"/>
</dbReference>
<feature type="compositionally biased region" description="Basic and acidic residues" evidence="5">
    <location>
        <begin position="177"/>
        <end position="186"/>
    </location>
</feature>
<comment type="catalytic activity">
    <reaction evidence="4">
        <text>Hydrolysis of (1-&gt;4)-beta-linkages between N-acetylmuramic acid and N-acetyl-D-glucosamine residues in a peptidoglycan and between N-acetyl-D-glucosamine residues in chitodextrins.</text>
        <dbReference type="EC" id="3.2.1.17"/>
    </reaction>
</comment>
<evidence type="ECO:0000313" key="7">
    <source>
        <dbReference type="Proteomes" id="UP000484875"/>
    </source>
</evidence>
<dbReference type="PANTHER" id="PTHR38107">
    <property type="match status" value="1"/>
</dbReference>
<organism evidence="6 7">
    <name type="scientific">Duganella vulcania</name>
    <dbReference type="NCBI Taxonomy" id="2692166"/>
    <lineage>
        <taxon>Bacteria</taxon>
        <taxon>Pseudomonadati</taxon>
        <taxon>Pseudomonadota</taxon>
        <taxon>Betaproteobacteria</taxon>
        <taxon>Burkholderiales</taxon>
        <taxon>Oxalobacteraceae</taxon>
        <taxon>Telluria group</taxon>
        <taxon>Duganella</taxon>
    </lineage>
</organism>
<dbReference type="GO" id="GO:0009253">
    <property type="term" value="P:peptidoglycan catabolic process"/>
    <property type="evidence" value="ECO:0007669"/>
    <property type="project" value="InterPro"/>
</dbReference>
<dbReference type="Proteomes" id="UP000484875">
    <property type="component" value="Unassembled WGS sequence"/>
</dbReference>
<keyword evidence="2 4" id="KW-0081">Bacteriolytic enzyme</keyword>
<keyword evidence="7" id="KW-1185">Reference proteome</keyword>
<dbReference type="GO" id="GO:0042742">
    <property type="term" value="P:defense response to bacterium"/>
    <property type="evidence" value="ECO:0007669"/>
    <property type="project" value="UniProtKB-KW"/>
</dbReference>
<name>A0A845HMT5_9BURK</name>
<evidence type="ECO:0000256" key="4">
    <source>
        <dbReference type="RuleBase" id="RU003788"/>
    </source>
</evidence>
<dbReference type="AlphaFoldDB" id="A0A845HMT5"/>
<dbReference type="Pfam" id="PF00959">
    <property type="entry name" value="Phage_lysozyme"/>
    <property type="match status" value="1"/>
</dbReference>
<dbReference type="InterPro" id="IPR023346">
    <property type="entry name" value="Lysozyme-like_dom_sf"/>
</dbReference>
<dbReference type="CDD" id="cd00737">
    <property type="entry name" value="lyz_endolysin_autolysin"/>
    <property type="match status" value="1"/>
</dbReference>
<keyword evidence="4" id="KW-0326">Glycosidase</keyword>
<dbReference type="GO" id="GO:0003796">
    <property type="term" value="F:lysozyme activity"/>
    <property type="evidence" value="ECO:0007669"/>
    <property type="project" value="UniProtKB-EC"/>
</dbReference>
<keyword evidence="1 4" id="KW-0929">Antimicrobial</keyword>
<proteinExistence type="inferred from homology"/>
<reference evidence="6 7" key="1">
    <citation type="submission" date="2019-12" db="EMBL/GenBank/DDBJ databases">
        <title>Novel species isolated from a subtropical stream in China.</title>
        <authorList>
            <person name="Lu H."/>
        </authorList>
    </citation>
    <scope>NUCLEOTIDE SEQUENCE [LARGE SCALE GENOMIC DNA]</scope>
    <source>
        <strain evidence="6 7">FT107W</strain>
    </source>
</reference>
<dbReference type="InterPro" id="IPR023347">
    <property type="entry name" value="Lysozyme_dom_sf"/>
</dbReference>
<dbReference type="GO" id="GO:0031640">
    <property type="term" value="P:killing of cells of another organism"/>
    <property type="evidence" value="ECO:0007669"/>
    <property type="project" value="UniProtKB-KW"/>
</dbReference>
<sequence>MPDSLDSTLTPIVAGPTNTISDSVKSGSTARLGKPWTVSENLLQFLGTWENGVLNGKNFAHQDVTNGFILKVYKDSRGLPTVGCGHLVVAADQLKVGEKITDVRAKELLQDDLTAAESAVNEEVRVPLYQYEYDALVSLTFNTGAHGASKLFKAVNKGKYELIPATIEKYRTGGGNEGRRSSEAELFKSGSYDASH</sequence>
<protein>
    <recommendedName>
        <fullName evidence="4">Lysozyme</fullName>
        <ecNumber evidence="4">3.2.1.17</ecNumber>
    </recommendedName>
</protein>
<comment type="caution">
    <text evidence="6">The sequence shown here is derived from an EMBL/GenBank/DDBJ whole genome shotgun (WGS) entry which is preliminary data.</text>
</comment>
<dbReference type="EMBL" id="WWCV01000026">
    <property type="protein sequence ID" value="MYN18184.1"/>
    <property type="molecule type" value="Genomic_DNA"/>
</dbReference>
<dbReference type="InterPro" id="IPR051018">
    <property type="entry name" value="Bacteriophage_GH24"/>
</dbReference>
<evidence type="ECO:0000313" key="6">
    <source>
        <dbReference type="EMBL" id="MYN18184.1"/>
    </source>
</evidence>
<evidence type="ECO:0000256" key="5">
    <source>
        <dbReference type="SAM" id="MobiDB-lite"/>
    </source>
</evidence>
<evidence type="ECO:0000256" key="2">
    <source>
        <dbReference type="ARBA" id="ARBA00022638"/>
    </source>
</evidence>
<dbReference type="InterPro" id="IPR002196">
    <property type="entry name" value="Glyco_hydro_24"/>
</dbReference>
<evidence type="ECO:0000256" key="3">
    <source>
        <dbReference type="ARBA" id="ARBA00023200"/>
    </source>
</evidence>
<dbReference type="InterPro" id="IPR033907">
    <property type="entry name" value="Endolysin_autolysin"/>
</dbReference>
<comment type="similarity">
    <text evidence="4">Belongs to the glycosyl hydrolase 24 family.</text>
</comment>
<dbReference type="SUPFAM" id="SSF53955">
    <property type="entry name" value="Lysozyme-like"/>
    <property type="match status" value="1"/>
</dbReference>